<sequence length="242" mass="27638">MEKDSALTQTILGLSNQHIIEINDGAQQVSDEHHANHGAHYDVLAPLQALIAHANQDGFSLRLASSFRNFDRQLSIFNRKASGELAILDEQNQRLLPTEVSEDELLKAILHFSALPGASRHHWGSDFDFYDPSLLPKNTSLSLTPWEYQQDGYFYPLTCWLDKHAINYGFYRPYDTYRQGVAVEPWHFSYLPIAKQFQRALSVDTLKTQLLASDILLKDKIVDNISTIYQQYVINVAEFPNV</sequence>
<keyword evidence="3" id="KW-1185">Reference proteome</keyword>
<dbReference type="InterPro" id="IPR052179">
    <property type="entry name" value="DD-CPase-like"/>
</dbReference>
<name>A0ABQ6H1R7_9GAMM</name>
<dbReference type="InterPro" id="IPR009045">
    <property type="entry name" value="Zn_M74/Hedgehog-like"/>
</dbReference>
<reference evidence="2 3" key="1">
    <citation type="submission" date="2023-03" db="EMBL/GenBank/DDBJ databases">
        <title>Draft genome sequence of Thalassotalea eurytherma JCM 18482T.</title>
        <authorList>
            <person name="Sawabe T."/>
        </authorList>
    </citation>
    <scope>NUCLEOTIDE SEQUENCE [LARGE SCALE GENOMIC DNA]</scope>
    <source>
        <strain evidence="2 3">JCM 18482</strain>
    </source>
</reference>
<evidence type="ECO:0000313" key="2">
    <source>
        <dbReference type="EMBL" id="GLX81035.1"/>
    </source>
</evidence>
<dbReference type="EMBL" id="BSSU01000002">
    <property type="protein sequence ID" value="GLX81035.1"/>
    <property type="molecule type" value="Genomic_DNA"/>
</dbReference>
<dbReference type="Pfam" id="PF02557">
    <property type="entry name" value="VanY"/>
    <property type="match status" value="1"/>
</dbReference>
<proteinExistence type="predicted"/>
<dbReference type="RefSeq" id="WP_284206358.1">
    <property type="nucleotide sequence ID" value="NZ_BSSU01000002.1"/>
</dbReference>
<dbReference type="CDD" id="cd14847">
    <property type="entry name" value="DD-carboxypeptidase_like"/>
    <property type="match status" value="1"/>
</dbReference>
<dbReference type="InterPro" id="IPR003709">
    <property type="entry name" value="VanY-like_core_dom"/>
</dbReference>
<dbReference type="PANTHER" id="PTHR34385:SF1">
    <property type="entry name" value="PEPTIDOGLYCAN L-ALANYL-D-GLUTAMATE ENDOPEPTIDASE CWLK"/>
    <property type="match status" value="1"/>
</dbReference>
<comment type="caution">
    <text evidence="2">The sequence shown here is derived from an EMBL/GenBank/DDBJ whole genome shotgun (WGS) entry which is preliminary data.</text>
</comment>
<gene>
    <name evidence="2" type="ORF">theurythT_04870</name>
</gene>
<dbReference type="PANTHER" id="PTHR34385">
    <property type="entry name" value="D-ALANYL-D-ALANINE CARBOXYPEPTIDASE"/>
    <property type="match status" value="1"/>
</dbReference>
<evidence type="ECO:0000313" key="3">
    <source>
        <dbReference type="Proteomes" id="UP001157133"/>
    </source>
</evidence>
<dbReference type="Gene3D" id="3.30.1380.10">
    <property type="match status" value="1"/>
</dbReference>
<feature type="domain" description="D-alanyl-D-alanine carboxypeptidase-like core" evidence="1">
    <location>
        <begin position="40"/>
        <end position="192"/>
    </location>
</feature>
<dbReference type="Proteomes" id="UP001157133">
    <property type="component" value="Unassembled WGS sequence"/>
</dbReference>
<protein>
    <submittedName>
        <fullName evidence="2">Peptidase M15</fullName>
    </submittedName>
</protein>
<dbReference type="SUPFAM" id="SSF55166">
    <property type="entry name" value="Hedgehog/DD-peptidase"/>
    <property type="match status" value="1"/>
</dbReference>
<accession>A0ABQ6H1R7</accession>
<organism evidence="2 3">
    <name type="scientific">Thalassotalea eurytherma</name>
    <dbReference type="NCBI Taxonomy" id="1144278"/>
    <lineage>
        <taxon>Bacteria</taxon>
        <taxon>Pseudomonadati</taxon>
        <taxon>Pseudomonadota</taxon>
        <taxon>Gammaproteobacteria</taxon>
        <taxon>Alteromonadales</taxon>
        <taxon>Colwelliaceae</taxon>
        <taxon>Thalassotalea</taxon>
    </lineage>
</organism>
<evidence type="ECO:0000259" key="1">
    <source>
        <dbReference type="Pfam" id="PF02557"/>
    </source>
</evidence>